<feature type="compositionally biased region" description="Basic and acidic residues" evidence="2">
    <location>
        <begin position="429"/>
        <end position="439"/>
    </location>
</feature>
<evidence type="ECO:0000256" key="4">
    <source>
        <dbReference type="SAM" id="SignalP"/>
    </source>
</evidence>
<evidence type="ECO:0000313" key="5">
    <source>
        <dbReference type="Proteomes" id="UP000694844"/>
    </source>
</evidence>
<evidence type="ECO:0000256" key="3">
    <source>
        <dbReference type="SAM" id="Phobius"/>
    </source>
</evidence>
<feature type="chain" id="PRO_5034976143" evidence="4">
    <location>
        <begin position="21"/>
        <end position="460"/>
    </location>
</feature>
<name>A0A8B8BTK6_CRAVI</name>
<keyword evidence="3" id="KW-1133">Transmembrane helix</keyword>
<organism evidence="5 6">
    <name type="scientific">Crassostrea virginica</name>
    <name type="common">Eastern oyster</name>
    <dbReference type="NCBI Taxonomy" id="6565"/>
    <lineage>
        <taxon>Eukaryota</taxon>
        <taxon>Metazoa</taxon>
        <taxon>Spiralia</taxon>
        <taxon>Lophotrochozoa</taxon>
        <taxon>Mollusca</taxon>
        <taxon>Bivalvia</taxon>
        <taxon>Autobranchia</taxon>
        <taxon>Pteriomorphia</taxon>
        <taxon>Ostreida</taxon>
        <taxon>Ostreoidea</taxon>
        <taxon>Ostreidae</taxon>
        <taxon>Crassostrea</taxon>
    </lineage>
</organism>
<dbReference type="InterPro" id="IPR042635">
    <property type="entry name" value="MEGF10/SREC1/2-like"/>
</dbReference>
<dbReference type="SUPFAM" id="SSF49785">
    <property type="entry name" value="Galactose-binding domain-like"/>
    <property type="match status" value="1"/>
</dbReference>
<dbReference type="KEGG" id="cvn:111113008"/>
<feature type="signal peptide" evidence="4">
    <location>
        <begin position="1"/>
        <end position="20"/>
    </location>
</feature>
<sequence>MDLSTLYLHLLLVLLDFSDAYKNLALRKFAWQMHSHLWGAELAVDGQFSNLSHFGNQCTISGYEKSTAEWRVDLGTILSVHHVFIQYRTENLPWDQNNDFTGRFLGFSIYISNTTSKEDGTLCFKDKIYFRSTIPNPVNITCIQHGRYVIFYNNRTHAPFPSGYSTYAYNELCELEVYGCPNPGFYGVNCSIPCPLNCQEGHCEIVRGTCLGCDRGFRGENCEEPCPVGRFGYNCQKNCSINCGVPEMCDRVTGQCEGGCQVGWKGTTCDTKCDLGTYGKNCSNICGFCSGSKGCHFINGTCYDECKSGYWGPLCHKLCGNYTYGPDCSLTCGYCIYLAGEQCHHVTGECPRGCAVGFQGKLCMQAFKDIYTSSTPESEYPHVAALYTFIALFGVSLMVIVILLLLIRQLRNHRHRNKQTAKESQITETSEKVYESTKEENNGYHELGEFNDISNYDKLN</sequence>
<accession>A0A8B8BTK6</accession>
<evidence type="ECO:0000256" key="2">
    <source>
        <dbReference type="SAM" id="MobiDB-lite"/>
    </source>
</evidence>
<dbReference type="GeneID" id="111113008"/>
<dbReference type="Gene3D" id="2.60.120.260">
    <property type="entry name" value="Galactose-binding domain-like"/>
    <property type="match status" value="1"/>
</dbReference>
<feature type="transmembrane region" description="Helical" evidence="3">
    <location>
        <begin position="384"/>
        <end position="407"/>
    </location>
</feature>
<dbReference type="PANTHER" id="PTHR24043">
    <property type="entry name" value="SCAVENGER RECEPTOR CLASS F"/>
    <property type="match status" value="1"/>
</dbReference>
<keyword evidence="1" id="KW-0245">EGF-like domain</keyword>
<dbReference type="PANTHER" id="PTHR24043:SF8">
    <property type="entry name" value="EGF-LIKE DOMAIN-CONTAINING PROTEIN"/>
    <property type="match status" value="1"/>
</dbReference>
<dbReference type="Proteomes" id="UP000694844">
    <property type="component" value="Chromosome 9"/>
</dbReference>
<dbReference type="InterPro" id="IPR008979">
    <property type="entry name" value="Galactose-bd-like_sf"/>
</dbReference>
<keyword evidence="5" id="KW-1185">Reference proteome</keyword>
<dbReference type="AlphaFoldDB" id="A0A8B8BTK6"/>
<evidence type="ECO:0000256" key="1">
    <source>
        <dbReference type="ARBA" id="ARBA00022536"/>
    </source>
</evidence>
<dbReference type="RefSeq" id="XP_022306635.1">
    <property type="nucleotide sequence ID" value="XM_022450927.1"/>
</dbReference>
<proteinExistence type="predicted"/>
<gene>
    <name evidence="6" type="primary">LOC111113008</name>
</gene>
<protein>
    <submittedName>
        <fullName evidence="6">Platelet endothelial aggregation receptor 1-like</fullName>
    </submittedName>
</protein>
<evidence type="ECO:0000313" key="6">
    <source>
        <dbReference type="RefSeq" id="XP_022306635.1"/>
    </source>
</evidence>
<dbReference type="OrthoDB" id="10252017at2759"/>
<feature type="region of interest" description="Disordered" evidence="2">
    <location>
        <begin position="417"/>
        <end position="439"/>
    </location>
</feature>
<reference evidence="6" key="1">
    <citation type="submission" date="2025-08" db="UniProtKB">
        <authorList>
            <consortium name="RefSeq"/>
        </authorList>
    </citation>
    <scope>IDENTIFICATION</scope>
    <source>
        <tissue evidence="6">Whole sample</tissue>
    </source>
</reference>
<dbReference type="Gene3D" id="2.170.300.10">
    <property type="entry name" value="Tie2 ligand-binding domain superfamily"/>
    <property type="match status" value="1"/>
</dbReference>
<keyword evidence="3" id="KW-0472">Membrane</keyword>
<keyword evidence="3" id="KW-0812">Transmembrane</keyword>
<dbReference type="GO" id="GO:0005044">
    <property type="term" value="F:scavenger receptor activity"/>
    <property type="evidence" value="ECO:0007669"/>
    <property type="project" value="InterPro"/>
</dbReference>
<keyword evidence="4" id="KW-0732">Signal</keyword>